<dbReference type="Proteomes" id="UP000325315">
    <property type="component" value="Unassembled WGS sequence"/>
</dbReference>
<sequence length="125" mass="14552">MVARSSAKAKFRAMDQGICELLWIKVSLDDLKVKWNGPMRYCNNTINITHNPTQHDRTKHIEIDQYFIKKMSESRLIPMLYVPTHGQMVDILTKGKLGKENIFSPAWEELLENLMDYLVISTELL</sequence>
<accession>A0A5B6VVM6</accession>
<dbReference type="OrthoDB" id="414945at2759"/>
<name>A0A5B6VVM6_9ROSI</name>
<reference evidence="2" key="1">
    <citation type="journal article" date="2019" name="Plant Biotechnol. J.">
        <title>Genome sequencing of the Australian wild diploid species Gossypium australe highlights disease resistance and delayed gland morphogenesis.</title>
        <authorList>
            <person name="Cai Y."/>
            <person name="Cai X."/>
            <person name="Wang Q."/>
            <person name="Wang P."/>
            <person name="Zhang Y."/>
            <person name="Cai C."/>
            <person name="Xu Y."/>
            <person name="Wang K."/>
            <person name="Zhou Z."/>
            <person name="Wang C."/>
            <person name="Geng S."/>
            <person name="Li B."/>
            <person name="Dong Q."/>
            <person name="Hou Y."/>
            <person name="Wang H."/>
            <person name="Ai P."/>
            <person name="Liu Z."/>
            <person name="Yi F."/>
            <person name="Sun M."/>
            <person name="An G."/>
            <person name="Cheng J."/>
            <person name="Zhang Y."/>
            <person name="Shi Q."/>
            <person name="Xie Y."/>
            <person name="Shi X."/>
            <person name="Chang Y."/>
            <person name="Huang F."/>
            <person name="Chen Y."/>
            <person name="Hong S."/>
            <person name="Mi L."/>
            <person name="Sun Q."/>
            <person name="Zhang L."/>
            <person name="Zhou B."/>
            <person name="Peng R."/>
            <person name="Zhang X."/>
            <person name="Liu F."/>
        </authorList>
    </citation>
    <scope>NUCLEOTIDE SEQUENCE [LARGE SCALE GENOMIC DNA]</scope>
    <source>
        <strain evidence="2">cv. PA1801</strain>
    </source>
</reference>
<proteinExistence type="predicted"/>
<dbReference type="EMBL" id="SMMG02000005">
    <property type="protein sequence ID" value="KAA3473579.1"/>
    <property type="molecule type" value="Genomic_DNA"/>
</dbReference>
<protein>
    <submittedName>
        <fullName evidence="1">Copia protein</fullName>
    </submittedName>
</protein>
<dbReference type="PANTHER" id="PTHR11439">
    <property type="entry name" value="GAG-POL-RELATED RETROTRANSPOSON"/>
    <property type="match status" value="1"/>
</dbReference>
<evidence type="ECO:0000313" key="2">
    <source>
        <dbReference type="Proteomes" id="UP000325315"/>
    </source>
</evidence>
<gene>
    <name evidence="1" type="ORF">EPI10_023944</name>
</gene>
<dbReference type="PANTHER" id="PTHR11439:SF440">
    <property type="entry name" value="INTEGRASE CATALYTIC DOMAIN-CONTAINING PROTEIN"/>
    <property type="match status" value="1"/>
</dbReference>
<dbReference type="AlphaFoldDB" id="A0A5B6VVM6"/>
<comment type="caution">
    <text evidence="1">The sequence shown here is derived from an EMBL/GenBank/DDBJ whole genome shotgun (WGS) entry which is preliminary data.</text>
</comment>
<organism evidence="1 2">
    <name type="scientific">Gossypium australe</name>
    <dbReference type="NCBI Taxonomy" id="47621"/>
    <lineage>
        <taxon>Eukaryota</taxon>
        <taxon>Viridiplantae</taxon>
        <taxon>Streptophyta</taxon>
        <taxon>Embryophyta</taxon>
        <taxon>Tracheophyta</taxon>
        <taxon>Spermatophyta</taxon>
        <taxon>Magnoliopsida</taxon>
        <taxon>eudicotyledons</taxon>
        <taxon>Gunneridae</taxon>
        <taxon>Pentapetalae</taxon>
        <taxon>rosids</taxon>
        <taxon>malvids</taxon>
        <taxon>Malvales</taxon>
        <taxon>Malvaceae</taxon>
        <taxon>Malvoideae</taxon>
        <taxon>Gossypium</taxon>
    </lineage>
</organism>
<evidence type="ECO:0000313" key="1">
    <source>
        <dbReference type="EMBL" id="KAA3473579.1"/>
    </source>
</evidence>
<dbReference type="CDD" id="cd09272">
    <property type="entry name" value="RNase_HI_RT_Ty1"/>
    <property type="match status" value="1"/>
</dbReference>
<keyword evidence="2" id="KW-1185">Reference proteome</keyword>